<dbReference type="AlphaFoldDB" id="A0A379C5Z6"/>
<gene>
    <name evidence="1" type="ORF">NCTC13149_01547</name>
</gene>
<dbReference type="NCBIfam" id="NF040910">
    <property type="entry name" value="CD1375_fam"/>
    <property type="match status" value="1"/>
</dbReference>
<dbReference type="RefSeq" id="WP_019035091.1">
    <property type="nucleotide sequence ID" value="NZ_UGSZ01000001.1"/>
</dbReference>
<evidence type="ECO:0000313" key="2">
    <source>
        <dbReference type="Proteomes" id="UP000255517"/>
    </source>
</evidence>
<organism evidence="1 2">
    <name type="scientific">Peptoniphilus lacrimalis</name>
    <dbReference type="NCBI Taxonomy" id="33031"/>
    <lineage>
        <taxon>Bacteria</taxon>
        <taxon>Bacillati</taxon>
        <taxon>Bacillota</taxon>
        <taxon>Tissierellia</taxon>
        <taxon>Tissierellales</taxon>
        <taxon>Peptoniphilaceae</taxon>
        <taxon>Peptoniphilus</taxon>
    </lineage>
</organism>
<reference evidence="1 2" key="1">
    <citation type="submission" date="2018-06" db="EMBL/GenBank/DDBJ databases">
        <authorList>
            <consortium name="Pathogen Informatics"/>
            <person name="Doyle S."/>
        </authorList>
    </citation>
    <scope>NUCLEOTIDE SEQUENCE [LARGE SCALE GENOMIC DNA]</scope>
    <source>
        <strain evidence="1 2">NCTC13149</strain>
    </source>
</reference>
<evidence type="ECO:0000313" key="1">
    <source>
        <dbReference type="EMBL" id="SUB57690.1"/>
    </source>
</evidence>
<dbReference type="Proteomes" id="UP000255517">
    <property type="component" value="Unassembled WGS sequence"/>
</dbReference>
<name>A0A379C5Z6_9FIRM</name>
<protein>
    <submittedName>
        <fullName evidence="1">Uncharacterized protein</fullName>
    </submittedName>
</protein>
<proteinExistence type="predicted"/>
<dbReference type="InterPro" id="IPR047907">
    <property type="entry name" value="CD1375-like"/>
</dbReference>
<sequence length="51" mass="5852">MIDLYVGLVIRGKRTCDVNNKRVRQVPKHLRDAVIAELKAQGYDENGKEIK</sequence>
<dbReference type="EMBL" id="UGSZ01000001">
    <property type="protein sequence ID" value="SUB57690.1"/>
    <property type="molecule type" value="Genomic_DNA"/>
</dbReference>
<accession>A0A379C5Z6</accession>
<dbReference type="STRING" id="1122949.GCA_000378725_01444"/>